<dbReference type="GO" id="GO:0046872">
    <property type="term" value="F:metal ion binding"/>
    <property type="evidence" value="ECO:0007669"/>
    <property type="project" value="UniProtKB-KW"/>
</dbReference>
<evidence type="ECO:0000256" key="2">
    <source>
        <dbReference type="ARBA" id="ARBA00023239"/>
    </source>
</evidence>
<keyword evidence="4" id="KW-1185">Reference proteome</keyword>
<dbReference type="AlphaFoldDB" id="A0A4Y3KQY9"/>
<comment type="caution">
    <text evidence="3">The sequence shown here is derived from an EMBL/GenBank/DDBJ whole genome shotgun (WGS) entry which is preliminary data.</text>
</comment>
<evidence type="ECO:0008006" key="5">
    <source>
        <dbReference type="Google" id="ProtNLM"/>
    </source>
</evidence>
<dbReference type="OrthoDB" id="7345302at2"/>
<keyword evidence="2" id="KW-0456">Lyase</keyword>
<keyword evidence="1" id="KW-0479">Metal-binding</keyword>
<gene>
    <name evidence="3" type="ORF">CGE01nite_32570</name>
</gene>
<dbReference type="Pfam" id="PF01903">
    <property type="entry name" value="CbiX"/>
    <property type="match status" value="1"/>
</dbReference>
<proteinExistence type="predicted"/>
<reference evidence="3 4" key="1">
    <citation type="submission" date="2019-06" db="EMBL/GenBank/DDBJ databases">
        <title>Whole genome shotgun sequence of Cellulomonas gelida NBRC 3748.</title>
        <authorList>
            <person name="Hosoyama A."/>
            <person name="Uohara A."/>
            <person name="Ohji S."/>
            <person name="Ichikawa N."/>
        </authorList>
    </citation>
    <scope>NUCLEOTIDE SEQUENCE [LARGE SCALE GENOMIC DNA]</scope>
    <source>
        <strain evidence="3 4">NBRC 3748</strain>
    </source>
</reference>
<evidence type="ECO:0000313" key="3">
    <source>
        <dbReference type="EMBL" id="GEA86006.1"/>
    </source>
</evidence>
<accession>A0A4Y3KQY9</accession>
<dbReference type="CDD" id="cd03416">
    <property type="entry name" value="CbiX_SirB_N"/>
    <property type="match status" value="1"/>
</dbReference>
<dbReference type="Proteomes" id="UP000320461">
    <property type="component" value="Unassembled WGS sequence"/>
</dbReference>
<dbReference type="GO" id="GO:0016829">
    <property type="term" value="F:lyase activity"/>
    <property type="evidence" value="ECO:0007669"/>
    <property type="project" value="UniProtKB-KW"/>
</dbReference>
<evidence type="ECO:0000256" key="1">
    <source>
        <dbReference type="ARBA" id="ARBA00022723"/>
    </source>
</evidence>
<sequence length="243" mass="24817">MSETPPAGRPPVLIGCSHGTDDHDGRAAVRSILADVVTLRPDLDVREAFVDVQTPAVGDVVTEVVAAGGEAVVVPLLLSVGFHVSVDVSKAVDLPGARAAAPLGPDASLVEILADRLDEVGLTADDAVVLAAAGSRDPSAAVAVQEVAAALAALLDRHVGPPDERGPGLVVGYGAGAQPRVPDAVRLARGDDDRRVVVASYLLAPGYFLDRVLEAGADVVSAPLAPDRRLAHLALRRFAAALD</sequence>
<dbReference type="InterPro" id="IPR002762">
    <property type="entry name" value="CbiX-like"/>
</dbReference>
<dbReference type="PANTHER" id="PTHR33542">
    <property type="entry name" value="SIROHYDROCHLORIN FERROCHELATASE, CHLOROPLASTIC"/>
    <property type="match status" value="1"/>
</dbReference>
<organism evidence="3 4">
    <name type="scientific">Cellulomonas gelida</name>
    <dbReference type="NCBI Taxonomy" id="1712"/>
    <lineage>
        <taxon>Bacteria</taxon>
        <taxon>Bacillati</taxon>
        <taxon>Actinomycetota</taxon>
        <taxon>Actinomycetes</taxon>
        <taxon>Micrococcales</taxon>
        <taxon>Cellulomonadaceae</taxon>
        <taxon>Cellulomonas</taxon>
    </lineage>
</organism>
<dbReference type="Gene3D" id="3.40.50.1400">
    <property type="match status" value="2"/>
</dbReference>
<dbReference type="InterPro" id="IPR050963">
    <property type="entry name" value="Sirohydro_Cobaltochel/CbiX"/>
</dbReference>
<dbReference type="PANTHER" id="PTHR33542:SF5">
    <property type="entry name" value="FERROCHELATASE CHE1"/>
    <property type="match status" value="1"/>
</dbReference>
<protein>
    <recommendedName>
        <fullName evidence="5">Cobalamin biosynthesis protein CbiX</fullName>
    </recommendedName>
</protein>
<evidence type="ECO:0000313" key="4">
    <source>
        <dbReference type="Proteomes" id="UP000320461"/>
    </source>
</evidence>
<dbReference type="EMBL" id="BJLQ01000072">
    <property type="protein sequence ID" value="GEA86006.1"/>
    <property type="molecule type" value="Genomic_DNA"/>
</dbReference>
<dbReference type="RefSeq" id="WP_141371752.1">
    <property type="nucleotide sequence ID" value="NZ_BJLQ01000072.1"/>
</dbReference>
<dbReference type="SUPFAM" id="SSF53800">
    <property type="entry name" value="Chelatase"/>
    <property type="match status" value="1"/>
</dbReference>
<name>A0A4Y3KQY9_9CELL</name>